<dbReference type="AlphaFoldDB" id="A0A518C2J6"/>
<proteinExistence type="predicted"/>
<keyword evidence="3" id="KW-1185">Reference proteome</keyword>
<sequence precursor="true">MLRRQVCFVCVIFLACSCLTHLKADETPIERWDRAVCLVEQQIDKENNKQQHEWSTAFLVADGEKVMIVATAHGARTTSRETFVVFRRPSGESGAITLGDLYEMEGNPWRFQANADVAVMRIESPKEPNDMIRDLMKLAIPLESIQTTLPRRTTAVELTGFPMGLGVKGFGVQPEVSSIVICGQIASREMPVPAKWGNETVFLVQLAGAGGISGSPVFLQEELPESVRVVGMVMGYVREDKSGLMMSRIIPGRILVDAVSNSYSRFSQ</sequence>
<evidence type="ECO:0000256" key="1">
    <source>
        <dbReference type="SAM" id="SignalP"/>
    </source>
</evidence>
<dbReference type="Proteomes" id="UP000318626">
    <property type="component" value="Chromosome"/>
</dbReference>
<reference evidence="3" key="1">
    <citation type="submission" date="2019-02" db="EMBL/GenBank/DDBJ databases">
        <title>Deep-cultivation of Planctomycetes and their phenomic and genomic characterization uncovers novel biology.</title>
        <authorList>
            <person name="Wiegand S."/>
            <person name="Jogler M."/>
            <person name="Boedeker C."/>
            <person name="Pinto D."/>
            <person name="Vollmers J."/>
            <person name="Rivas-Marin E."/>
            <person name="Kohn T."/>
            <person name="Peeters S.H."/>
            <person name="Heuer A."/>
            <person name="Rast P."/>
            <person name="Oberbeckmann S."/>
            <person name="Bunk B."/>
            <person name="Jeske O."/>
            <person name="Meyerdierks A."/>
            <person name="Storesund J.E."/>
            <person name="Kallscheuer N."/>
            <person name="Luecker S."/>
            <person name="Lage O.M."/>
            <person name="Pohl T."/>
            <person name="Merkel B.J."/>
            <person name="Hornburger P."/>
            <person name="Mueller R.-W."/>
            <person name="Bruemmer F."/>
            <person name="Labrenz M."/>
            <person name="Spormann A.M."/>
            <person name="Op den Camp H."/>
            <person name="Overmann J."/>
            <person name="Amann R."/>
            <person name="Jetten M.S.M."/>
            <person name="Mascher T."/>
            <person name="Medema M.H."/>
            <person name="Devos D.P."/>
            <person name="Kaster A.-K."/>
            <person name="Ovreas L."/>
            <person name="Rohde M."/>
            <person name="Galperin M.Y."/>
            <person name="Jogler C."/>
        </authorList>
    </citation>
    <scope>NUCLEOTIDE SEQUENCE [LARGE SCALE GENOMIC DNA]</scope>
    <source>
        <strain evidence="3">Pan97</strain>
    </source>
</reference>
<keyword evidence="1" id="KW-0732">Signal</keyword>
<evidence type="ECO:0000313" key="2">
    <source>
        <dbReference type="EMBL" id="QDU73450.1"/>
    </source>
</evidence>
<name>A0A518C2J6_9BACT</name>
<evidence type="ECO:0000313" key="3">
    <source>
        <dbReference type="Proteomes" id="UP000318626"/>
    </source>
</evidence>
<dbReference type="EMBL" id="CP036289">
    <property type="protein sequence ID" value="QDU73450.1"/>
    <property type="molecule type" value="Genomic_DNA"/>
</dbReference>
<dbReference type="OrthoDB" id="263398at2"/>
<gene>
    <name evidence="2" type="ORF">Pan97_04210</name>
</gene>
<organism evidence="2 3">
    <name type="scientific">Bremerella volcania</name>
    <dbReference type="NCBI Taxonomy" id="2527984"/>
    <lineage>
        <taxon>Bacteria</taxon>
        <taxon>Pseudomonadati</taxon>
        <taxon>Planctomycetota</taxon>
        <taxon>Planctomycetia</taxon>
        <taxon>Pirellulales</taxon>
        <taxon>Pirellulaceae</taxon>
        <taxon>Bremerella</taxon>
    </lineage>
</organism>
<accession>A0A518C2J6</accession>
<dbReference type="SUPFAM" id="SSF50494">
    <property type="entry name" value="Trypsin-like serine proteases"/>
    <property type="match status" value="1"/>
</dbReference>
<dbReference type="KEGG" id="bvo:Pan97_04210"/>
<dbReference type="InterPro" id="IPR009003">
    <property type="entry name" value="Peptidase_S1_PA"/>
</dbReference>
<dbReference type="PROSITE" id="PS51257">
    <property type="entry name" value="PROKAR_LIPOPROTEIN"/>
    <property type="match status" value="1"/>
</dbReference>
<feature type="signal peptide" evidence="1">
    <location>
        <begin position="1"/>
        <end position="24"/>
    </location>
</feature>
<dbReference type="RefSeq" id="WP_144970293.1">
    <property type="nucleotide sequence ID" value="NZ_CP036289.1"/>
</dbReference>
<protein>
    <submittedName>
        <fullName evidence="2">Uncharacterized protein</fullName>
    </submittedName>
</protein>
<feature type="chain" id="PRO_5021751887" evidence="1">
    <location>
        <begin position="25"/>
        <end position="268"/>
    </location>
</feature>